<feature type="domain" description="CzcB-like barrel-sandwich hybrid" evidence="4">
    <location>
        <begin position="63"/>
        <end position="196"/>
    </location>
</feature>
<organism evidence="5 6">
    <name type="scientific">Pelomonas parva</name>
    <dbReference type="NCBI Taxonomy" id="3299032"/>
    <lineage>
        <taxon>Bacteria</taxon>
        <taxon>Pseudomonadati</taxon>
        <taxon>Pseudomonadota</taxon>
        <taxon>Betaproteobacteria</taxon>
        <taxon>Burkholderiales</taxon>
        <taxon>Sphaerotilaceae</taxon>
        <taxon>Roseateles</taxon>
    </lineage>
</organism>
<dbReference type="InterPro" id="IPR058647">
    <property type="entry name" value="BSH_CzcB-like"/>
</dbReference>
<comment type="similarity">
    <text evidence="1">Belongs to the membrane fusion protein (MFP) (TC 8.A.1) family.</text>
</comment>
<feature type="chain" id="PRO_5045852402" evidence="3">
    <location>
        <begin position="29"/>
        <end position="297"/>
    </location>
</feature>
<dbReference type="NCBIfam" id="TIGR01730">
    <property type="entry name" value="RND_mfp"/>
    <property type="match status" value="1"/>
</dbReference>
<protein>
    <submittedName>
        <fullName evidence="5">Efflux RND transporter periplasmic adaptor subunit</fullName>
    </submittedName>
</protein>
<gene>
    <name evidence="5" type="ORF">ACG00Y_26265</name>
</gene>
<dbReference type="SUPFAM" id="SSF111369">
    <property type="entry name" value="HlyD-like secretion proteins"/>
    <property type="match status" value="1"/>
</dbReference>
<dbReference type="Proteomes" id="UP001606210">
    <property type="component" value="Unassembled WGS sequence"/>
</dbReference>
<comment type="caution">
    <text evidence="5">The sequence shown here is derived from an EMBL/GenBank/DDBJ whole genome shotgun (WGS) entry which is preliminary data.</text>
</comment>
<keyword evidence="2" id="KW-0175">Coiled coil</keyword>
<dbReference type="Gene3D" id="2.40.30.170">
    <property type="match status" value="1"/>
</dbReference>
<dbReference type="PANTHER" id="PTHR30469">
    <property type="entry name" value="MULTIDRUG RESISTANCE PROTEIN MDTA"/>
    <property type="match status" value="1"/>
</dbReference>
<dbReference type="EMBL" id="JBIGHV010000012">
    <property type="protein sequence ID" value="MFG6433439.1"/>
    <property type="molecule type" value="Genomic_DNA"/>
</dbReference>
<dbReference type="RefSeq" id="WP_394484160.1">
    <property type="nucleotide sequence ID" value="NZ_JBIGHV010000012.1"/>
</dbReference>
<dbReference type="PANTHER" id="PTHR30469:SF15">
    <property type="entry name" value="HLYD FAMILY OF SECRETION PROTEINS"/>
    <property type="match status" value="1"/>
</dbReference>
<keyword evidence="3" id="KW-0732">Signal</keyword>
<feature type="signal peptide" evidence="3">
    <location>
        <begin position="1"/>
        <end position="28"/>
    </location>
</feature>
<evidence type="ECO:0000259" key="4">
    <source>
        <dbReference type="Pfam" id="PF25973"/>
    </source>
</evidence>
<evidence type="ECO:0000313" key="6">
    <source>
        <dbReference type="Proteomes" id="UP001606210"/>
    </source>
</evidence>
<sequence length="297" mass="32295">MKRRSAAMGTGMVWAAMGFGSMLTAANAQNPGQQVQPVRSNAESFECVLDVDQTVELRGPSETRIASVLVRRGDKVRAGQALVQLDASVEQSALDAAAFRATMQGRIETARNRVDYAEKKLTRTTELHRQNYAPLKEQEEAQAESKLATSELREAVEAQELAKREMAQARDILARRTLRSPFDGVVVERRGHPGELADGGPARQPILKLARIDPLRVEAVLPLAMWGRLKVADTATVLPEGLGGRHPARITQIDGLFDAASGTFGVQLAMINPQARLPAGIRCKLEFDARPAAGTRQ</sequence>
<dbReference type="Pfam" id="PF25973">
    <property type="entry name" value="BSH_CzcB"/>
    <property type="match status" value="1"/>
</dbReference>
<keyword evidence="6" id="KW-1185">Reference proteome</keyword>
<evidence type="ECO:0000256" key="2">
    <source>
        <dbReference type="SAM" id="Coils"/>
    </source>
</evidence>
<evidence type="ECO:0000256" key="1">
    <source>
        <dbReference type="ARBA" id="ARBA00009477"/>
    </source>
</evidence>
<reference evidence="5 6" key="1">
    <citation type="submission" date="2024-08" db="EMBL/GenBank/DDBJ databases">
        <authorList>
            <person name="Lu H."/>
        </authorList>
    </citation>
    <scope>NUCLEOTIDE SEQUENCE [LARGE SCALE GENOMIC DNA]</scope>
    <source>
        <strain evidence="5 6">LYH14W</strain>
    </source>
</reference>
<accession>A0ABW7FA47</accession>
<feature type="coiled-coil region" evidence="2">
    <location>
        <begin position="138"/>
        <end position="172"/>
    </location>
</feature>
<proteinExistence type="inferred from homology"/>
<dbReference type="InterPro" id="IPR006143">
    <property type="entry name" value="RND_pump_MFP"/>
</dbReference>
<evidence type="ECO:0000313" key="5">
    <source>
        <dbReference type="EMBL" id="MFG6433439.1"/>
    </source>
</evidence>
<evidence type="ECO:0000256" key="3">
    <source>
        <dbReference type="SAM" id="SignalP"/>
    </source>
</evidence>
<dbReference type="Gene3D" id="1.10.287.470">
    <property type="entry name" value="Helix hairpin bin"/>
    <property type="match status" value="1"/>
</dbReference>
<dbReference type="Gene3D" id="2.40.50.100">
    <property type="match status" value="1"/>
</dbReference>
<name>A0ABW7FA47_9BURK</name>